<comment type="caution">
    <text evidence="1">The sequence shown here is derived from an EMBL/GenBank/DDBJ whole genome shotgun (WGS) entry which is preliminary data.</text>
</comment>
<accession>A0A0V1MZ02</accession>
<dbReference type="AlphaFoldDB" id="A0A0V1MZ02"/>
<evidence type="ECO:0000313" key="1">
    <source>
        <dbReference type="EMBL" id="KRZ76999.1"/>
    </source>
</evidence>
<keyword evidence="2" id="KW-1185">Reference proteome</keyword>
<dbReference type="EMBL" id="JYDO01000023">
    <property type="protein sequence ID" value="KRZ76999.1"/>
    <property type="molecule type" value="Genomic_DNA"/>
</dbReference>
<evidence type="ECO:0000313" key="2">
    <source>
        <dbReference type="Proteomes" id="UP000054843"/>
    </source>
</evidence>
<proteinExistence type="predicted"/>
<name>A0A0V1MZ02_9BILA</name>
<reference evidence="1 2" key="1">
    <citation type="submission" date="2015-01" db="EMBL/GenBank/DDBJ databases">
        <title>Evolution of Trichinella species and genotypes.</title>
        <authorList>
            <person name="Korhonen P.K."/>
            <person name="Edoardo P."/>
            <person name="Giuseppe L.R."/>
            <person name="Gasser R.B."/>
        </authorList>
    </citation>
    <scope>NUCLEOTIDE SEQUENCE [LARGE SCALE GENOMIC DNA]</scope>
    <source>
        <strain evidence="1">ISS1980</strain>
    </source>
</reference>
<dbReference type="OrthoDB" id="10541077at2759"/>
<protein>
    <submittedName>
        <fullName evidence="1">Uncharacterized protein</fullName>
    </submittedName>
</protein>
<organism evidence="1 2">
    <name type="scientific">Trichinella papuae</name>
    <dbReference type="NCBI Taxonomy" id="268474"/>
    <lineage>
        <taxon>Eukaryota</taxon>
        <taxon>Metazoa</taxon>
        <taxon>Ecdysozoa</taxon>
        <taxon>Nematoda</taxon>
        <taxon>Enoplea</taxon>
        <taxon>Dorylaimia</taxon>
        <taxon>Trichinellida</taxon>
        <taxon>Trichinellidae</taxon>
        <taxon>Trichinella</taxon>
    </lineage>
</organism>
<gene>
    <name evidence="1" type="ORF">T10_12663</name>
</gene>
<sequence>MSFTLQSHHPPYMITSCMHFYYLKRRLNEVRALYTVKHFCNCSHLQSQFLLIKEIWAKCLTKVQVQLNFCKMHFSISATLAEHNSIEKFGTVKIN</sequence>
<dbReference type="Proteomes" id="UP000054843">
    <property type="component" value="Unassembled WGS sequence"/>
</dbReference>